<comment type="caution">
    <text evidence="2">The sequence shown here is derived from an EMBL/GenBank/DDBJ whole genome shotgun (WGS) entry which is preliminary data.</text>
</comment>
<feature type="region of interest" description="Disordered" evidence="1">
    <location>
        <begin position="67"/>
        <end position="171"/>
    </location>
</feature>
<sequence>MPAHYLLPGYTRGLGGTPHPLDSETHIAARHQSGKFYDRTQLGGTWQGPDRAPTWVPAVGVSLNHPPAPYVSERNRAPHAAPSRDSRFNTRQWQDDYGPPLSNDNRFYPRAGPSRVPPRYYSPERPTQNDFAGYHAQRGPSPPRHYGSSRHSGTASGSTSDNSSRYQYDSRSASPHYALPITKVKTGWTRKVFPPPIAQATIDPRGHPVCPLETIQGDEQDFGSESDKRTLPSNWKALEVQRRAEELAENPDAYALKRPLVLAEAGVWAGLVMADVDQAKNLLRWVRRTEESAYAYLTFTCAILLNLPVLPRTSGEAYLIARCGAAKAAYWVRKTNSHKIPMTTSAFSAYDDVEMDDIPIQLGNAAAGESNVTVFTGERLEGRGSIE</sequence>
<reference evidence="2 3" key="1">
    <citation type="journal article" date="2024" name="J Genomics">
        <title>Draft genome sequencing and assembly of Favolaschia claudopus CIRM-BRFM 2984 isolated from oak limbs.</title>
        <authorList>
            <person name="Navarro D."/>
            <person name="Drula E."/>
            <person name="Chaduli D."/>
            <person name="Cazenave R."/>
            <person name="Ahrendt S."/>
            <person name="Wang J."/>
            <person name="Lipzen A."/>
            <person name="Daum C."/>
            <person name="Barry K."/>
            <person name="Grigoriev I.V."/>
            <person name="Favel A."/>
            <person name="Rosso M.N."/>
            <person name="Martin F."/>
        </authorList>
    </citation>
    <scope>NUCLEOTIDE SEQUENCE [LARGE SCALE GENOMIC DNA]</scope>
    <source>
        <strain evidence="2 3">CIRM-BRFM 2984</strain>
    </source>
</reference>
<evidence type="ECO:0000313" key="3">
    <source>
        <dbReference type="Proteomes" id="UP001362999"/>
    </source>
</evidence>
<evidence type="ECO:0000313" key="2">
    <source>
        <dbReference type="EMBL" id="KAK6977290.1"/>
    </source>
</evidence>
<proteinExistence type="predicted"/>
<dbReference type="EMBL" id="JAWWNJ010000170">
    <property type="protein sequence ID" value="KAK6977290.1"/>
    <property type="molecule type" value="Genomic_DNA"/>
</dbReference>
<organism evidence="2 3">
    <name type="scientific">Favolaschia claudopus</name>
    <dbReference type="NCBI Taxonomy" id="2862362"/>
    <lineage>
        <taxon>Eukaryota</taxon>
        <taxon>Fungi</taxon>
        <taxon>Dikarya</taxon>
        <taxon>Basidiomycota</taxon>
        <taxon>Agaricomycotina</taxon>
        <taxon>Agaricomycetes</taxon>
        <taxon>Agaricomycetidae</taxon>
        <taxon>Agaricales</taxon>
        <taxon>Marasmiineae</taxon>
        <taxon>Mycenaceae</taxon>
        <taxon>Favolaschia</taxon>
    </lineage>
</organism>
<feature type="compositionally biased region" description="Polar residues" evidence="1">
    <location>
        <begin position="149"/>
        <end position="171"/>
    </location>
</feature>
<name>A0AAV9ZC67_9AGAR</name>
<gene>
    <name evidence="2" type="ORF">R3P38DRAFT_2810471</name>
</gene>
<evidence type="ECO:0000256" key="1">
    <source>
        <dbReference type="SAM" id="MobiDB-lite"/>
    </source>
</evidence>
<protein>
    <submittedName>
        <fullName evidence="2">Uncharacterized protein</fullName>
    </submittedName>
</protein>
<dbReference type="AlphaFoldDB" id="A0AAV9ZC67"/>
<accession>A0AAV9ZC67</accession>
<keyword evidence="3" id="KW-1185">Reference proteome</keyword>
<dbReference type="Proteomes" id="UP001362999">
    <property type="component" value="Unassembled WGS sequence"/>
</dbReference>